<dbReference type="OrthoDB" id="2093409at2759"/>
<name>A0A9P4KF58_9PLEO</name>
<organism evidence="2 3">
    <name type="scientific">Lojkania enalia</name>
    <dbReference type="NCBI Taxonomy" id="147567"/>
    <lineage>
        <taxon>Eukaryota</taxon>
        <taxon>Fungi</taxon>
        <taxon>Dikarya</taxon>
        <taxon>Ascomycota</taxon>
        <taxon>Pezizomycotina</taxon>
        <taxon>Dothideomycetes</taxon>
        <taxon>Pleosporomycetidae</taxon>
        <taxon>Pleosporales</taxon>
        <taxon>Pleosporales incertae sedis</taxon>
        <taxon>Lojkania</taxon>
    </lineage>
</organism>
<reference evidence="3" key="1">
    <citation type="journal article" date="2020" name="Stud. Mycol.">
        <title>101 Dothideomycetes genomes: A test case for predicting lifestyles and emergence of pathogens.</title>
        <authorList>
            <person name="Haridas S."/>
            <person name="Albert R."/>
            <person name="Binder M."/>
            <person name="Bloem J."/>
            <person name="LaButti K."/>
            <person name="Salamov A."/>
            <person name="Andreopoulos B."/>
            <person name="Baker S."/>
            <person name="Barry K."/>
            <person name="Bills G."/>
            <person name="Bluhm B."/>
            <person name="Cannon C."/>
            <person name="Castanera R."/>
            <person name="Culley D."/>
            <person name="Daum C."/>
            <person name="Ezra D."/>
            <person name="Gonzalez J."/>
            <person name="Henrissat B."/>
            <person name="Kuo A."/>
            <person name="Liang C."/>
            <person name="Lipzen A."/>
            <person name="Lutzoni F."/>
            <person name="Magnuson J."/>
            <person name="Mondo S."/>
            <person name="Nolan M."/>
            <person name="Ohm R."/>
            <person name="Pangilinan J."/>
            <person name="Park H.-J."/>
            <person name="Ramirez L."/>
            <person name="Alfaro M."/>
            <person name="Sun H."/>
            <person name="Tritt A."/>
            <person name="Yoshinaga Y."/>
            <person name="Zwiers L.-H."/>
            <person name="Turgeon B."/>
            <person name="Goodwin S."/>
            <person name="Spatafora J."/>
            <person name="Crous P."/>
            <person name="Grigoriev I."/>
        </authorList>
    </citation>
    <scope>NUCLEOTIDE SEQUENCE [LARGE SCALE GENOMIC DNA]</scope>
    <source>
        <strain evidence="3">CBS 304.66</strain>
    </source>
</reference>
<keyword evidence="1" id="KW-1133">Transmembrane helix</keyword>
<proteinExistence type="predicted"/>
<protein>
    <recommendedName>
        <fullName evidence="4">NADH-ubiquinone oxidoreductase 9.5 kDa subunit</fullName>
    </recommendedName>
</protein>
<evidence type="ECO:0008006" key="4">
    <source>
        <dbReference type="Google" id="ProtNLM"/>
    </source>
</evidence>
<dbReference type="PANTHER" id="PTHR38488">
    <property type="entry name" value="OXIDOREDUCTASE 9.5 KDA SUBUNIT, PUTATIVE (AFU_ORTHOLOGUE AFUA_5G08980)-RELATED"/>
    <property type="match status" value="1"/>
</dbReference>
<dbReference type="AlphaFoldDB" id="A0A9P4KF58"/>
<keyword evidence="1" id="KW-0472">Membrane</keyword>
<keyword evidence="1" id="KW-0812">Transmembrane</keyword>
<evidence type="ECO:0000313" key="3">
    <source>
        <dbReference type="Proteomes" id="UP000800093"/>
    </source>
</evidence>
<dbReference type="EMBL" id="ML986608">
    <property type="protein sequence ID" value="KAF2265330.1"/>
    <property type="molecule type" value="Genomic_DNA"/>
</dbReference>
<evidence type="ECO:0000256" key="1">
    <source>
        <dbReference type="SAM" id="Phobius"/>
    </source>
</evidence>
<dbReference type="PANTHER" id="PTHR38488:SF1">
    <property type="entry name" value="OXIDOREDUCTASE 9.5 KDA SUBUNIT, PUTATIVE (AFU_ORTHOLOGUE AFUA_5G08980)-RELATED"/>
    <property type="match status" value="1"/>
</dbReference>
<sequence length="79" mass="9031">MPTPISPSFWRQPFRYMKWASINKPAYFYSIVIGCMGPLSVGIVPPLREYFGDQVGRPKVPMTYPIPKGPRPRPEGFDD</sequence>
<comment type="caution">
    <text evidence="2">The sequence shown here is derived from an EMBL/GenBank/DDBJ whole genome shotgun (WGS) entry which is preliminary data.</text>
</comment>
<feature type="transmembrane region" description="Helical" evidence="1">
    <location>
        <begin position="26"/>
        <end position="47"/>
    </location>
</feature>
<gene>
    <name evidence="2" type="ORF">CC78DRAFT_515501</name>
</gene>
<dbReference type="InterPro" id="IPR039961">
    <property type="entry name" value="Nuo9.5"/>
</dbReference>
<dbReference type="Proteomes" id="UP000800093">
    <property type="component" value="Unassembled WGS sequence"/>
</dbReference>
<evidence type="ECO:0000313" key="2">
    <source>
        <dbReference type="EMBL" id="KAF2265330.1"/>
    </source>
</evidence>
<dbReference type="CDD" id="cd22903">
    <property type="entry name" value="NI9M"/>
    <property type="match status" value="1"/>
</dbReference>
<keyword evidence="3" id="KW-1185">Reference proteome</keyword>
<accession>A0A9P4KF58</accession>